<accession>A0AAW0UCN4</accession>
<evidence type="ECO:0000256" key="1">
    <source>
        <dbReference type="SAM" id="MobiDB-lite"/>
    </source>
</evidence>
<sequence length="270" mass="28839">MMGVEETLERAERSHFSSGKKTPVQGTLITANHNSLTCVTTASECKPKGPCKQKKGKCRQRCKGKETSLGPLCKPERNRCVCCVRDKKKKKKCSQKGSCKGVGRCKKRCRKGKEQQVPHKTCKTKGCLCCGPIKTGQCPLDLGCKAKGGNCKASCDDDDLKLSGLCQHCSCCVPPRPCSLDLGCKAKGGTCKSSCGGGELKLFGHCDAHCSCCAAPPSCSRHSICNVKGGTCKERCGPGEQKLTWQCDAHCSCCGRASEYTSAPRAQSDK</sequence>
<gene>
    <name evidence="2" type="ORF">O3P69_004641</name>
</gene>
<dbReference type="AlphaFoldDB" id="A0AAW0UCN4"/>
<feature type="region of interest" description="Disordered" evidence="1">
    <location>
        <begin position="1"/>
        <end position="26"/>
    </location>
</feature>
<evidence type="ECO:0000313" key="2">
    <source>
        <dbReference type="EMBL" id="KAK8397103.1"/>
    </source>
</evidence>
<proteinExistence type="predicted"/>
<comment type="caution">
    <text evidence="2">The sequence shown here is derived from an EMBL/GenBank/DDBJ whole genome shotgun (WGS) entry which is preliminary data.</text>
</comment>
<dbReference type="Proteomes" id="UP001487740">
    <property type="component" value="Unassembled WGS sequence"/>
</dbReference>
<name>A0AAW0UCN4_SCYPA</name>
<protein>
    <submittedName>
        <fullName evidence="2">Uncharacterized protein</fullName>
    </submittedName>
</protein>
<feature type="compositionally biased region" description="Polar residues" evidence="1">
    <location>
        <begin position="16"/>
        <end position="26"/>
    </location>
</feature>
<keyword evidence="3" id="KW-1185">Reference proteome</keyword>
<evidence type="ECO:0000313" key="3">
    <source>
        <dbReference type="Proteomes" id="UP001487740"/>
    </source>
</evidence>
<organism evidence="2 3">
    <name type="scientific">Scylla paramamosain</name>
    <name type="common">Mud crab</name>
    <dbReference type="NCBI Taxonomy" id="85552"/>
    <lineage>
        <taxon>Eukaryota</taxon>
        <taxon>Metazoa</taxon>
        <taxon>Ecdysozoa</taxon>
        <taxon>Arthropoda</taxon>
        <taxon>Crustacea</taxon>
        <taxon>Multicrustacea</taxon>
        <taxon>Malacostraca</taxon>
        <taxon>Eumalacostraca</taxon>
        <taxon>Eucarida</taxon>
        <taxon>Decapoda</taxon>
        <taxon>Pleocyemata</taxon>
        <taxon>Brachyura</taxon>
        <taxon>Eubrachyura</taxon>
        <taxon>Portunoidea</taxon>
        <taxon>Portunidae</taxon>
        <taxon>Portuninae</taxon>
        <taxon>Scylla</taxon>
    </lineage>
</organism>
<dbReference type="EMBL" id="JARAKH010000014">
    <property type="protein sequence ID" value="KAK8397103.1"/>
    <property type="molecule type" value="Genomic_DNA"/>
</dbReference>
<reference evidence="2 3" key="1">
    <citation type="submission" date="2023-03" db="EMBL/GenBank/DDBJ databases">
        <title>High-quality genome of Scylla paramamosain provides insights in environmental adaptation.</title>
        <authorList>
            <person name="Zhang L."/>
        </authorList>
    </citation>
    <scope>NUCLEOTIDE SEQUENCE [LARGE SCALE GENOMIC DNA]</scope>
    <source>
        <strain evidence="2">LZ_2023a</strain>
        <tissue evidence="2">Muscle</tissue>
    </source>
</reference>